<evidence type="ECO:0000313" key="2">
    <source>
        <dbReference type="Proteomes" id="UP000192678"/>
    </source>
</evidence>
<name>A0A1W2F2H7_9SPHI</name>
<reference evidence="1 2" key="1">
    <citation type="submission" date="2017-04" db="EMBL/GenBank/DDBJ databases">
        <authorList>
            <person name="Afonso C.L."/>
            <person name="Miller P.J."/>
            <person name="Scott M.A."/>
            <person name="Spackman E."/>
            <person name="Goraichik I."/>
            <person name="Dimitrov K.M."/>
            <person name="Suarez D.L."/>
            <person name="Swayne D.E."/>
        </authorList>
    </citation>
    <scope>NUCLEOTIDE SEQUENCE [LARGE SCALE GENOMIC DNA]</scope>
    <source>
        <strain evidence="1 2">DSM 19625</strain>
    </source>
</reference>
<proteinExistence type="predicted"/>
<dbReference type="EMBL" id="FWYB01000019">
    <property type="protein sequence ID" value="SMD16155.1"/>
    <property type="molecule type" value="Genomic_DNA"/>
</dbReference>
<organism evidence="1 2">
    <name type="scientific">Pedobacter nyackensis</name>
    <dbReference type="NCBI Taxonomy" id="475255"/>
    <lineage>
        <taxon>Bacteria</taxon>
        <taxon>Pseudomonadati</taxon>
        <taxon>Bacteroidota</taxon>
        <taxon>Sphingobacteriia</taxon>
        <taxon>Sphingobacteriales</taxon>
        <taxon>Sphingobacteriaceae</taxon>
        <taxon>Pedobacter</taxon>
    </lineage>
</organism>
<keyword evidence="2" id="KW-1185">Reference proteome</keyword>
<dbReference type="AlphaFoldDB" id="A0A1W2F2H7"/>
<dbReference type="STRING" id="475255.SAMN04488101_11937"/>
<accession>A0A1W2F2H7</accession>
<dbReference type="Proteomes" id="UP000192678">
    <property type="component" value="Unassembled WGS sequence"/>
</dbReference>
<gene>
    <name evidence="1" type="ORF">SAMN04488101_11937</name>
</gene>
<evidence type="ECO:0000313" key="1">
    <source>
        <dbReference type="EMBL" id="SMD16155.1"/>
    </source>
</evidence>
<protein>
    <submittedName>
        <fullName evidence="1">Uncharacterized protein</fullName>
    </submittedName>
</protein>
<sequence>MNLTQVKIVFGYKSMVYFSNVYVTDIVFFVKTLQYALKKSGNAPLYR</sequence>